<evidence type="ECO:0000313" key="2">
    <source>
        <dbReference type="Proteomes" id="UP000187203"/>
    </source>
</evidence>
<dbReference type="AlphaFoldDB" id="A0A1R3K0E3"/>
<sequence length="118" mass="13690">MELQLVVDKVCNWQVLDKIFSEFASIWMHMKIQGKNQEDSDGQHYKFRPRALRIENVMEVDISALGKFLANENFVEWKELLSEEESTETAGSFRIMDIDRLHSFISSYTLGVAMIKGV</sequence>
<evidence type="ECO:0000313" key="1">
    <source>
        <dbReference type="EMBL" id="OMP00573.1"/>
    </source>
</evidence>
<dbReference type="OrthoDB" id="1746108at2759"/>
<protein>
    <submittedName>
        <fullName evidence="1">Midasin-like protein</fullName>
    </submittedName>
</protein>
<comment type="caution">
    <text evidence="1">The sequence shown here is derived from an EMBL/GenBank/DDBJ whole genome shotgun (WGS) entry which is preliminary data.</text>
</comment>
<accession>A0A1R3K0E3</accession>
<dbReference type="EMBL" id="AWUE01014931">
    <property type="protein sequence ID" value="OMP00573.1"/>
    <property type="molecule type" value="Genomic_DNA"/>
</dbReference>
<dbReference type="STRING" id="93759.A0A1R3K0E3"/>
<organism evidence="1 2">
    <name type="scientific">Corchorus olitorius</name>
    <dbReference type="NCBI Taxonomy" id="93759"/>
    <lineage>
        <taxon>Eukaryota</taxon>
        <taxon>Viridiplantae</taxon>
        <taxon>Streptophyta</taxon>
        <taxon>Embryophyta</taxon>
        <taxon>Tracheophyta</taxon>
        <taxon>Spermatophyta</taxon>
        <taxon>Magnoliopsida</taxon>
        <taxon>eudicotyledons</taxon>
        <taxon>Gunneridae</taxon>
        <taxon>Pentapetalae</taxon>
        <taxon>rosids</taxon>
        <taxon>malvids</taxon>
        <taxon>Malvales</taxon>
        <taxon>Malvaceae</taxon>
        <taxon>Grewioideae</taxon>
        <taxon>Apeibeae</taxon>
        <taxon>Corchorus</taxon>
    </lineage>
</organism>
<reference evidence="2" key="1">
    <citation type="submission" date="2013-09" db="EMBL/GenBank/DDBJ databases">
        <title>Corchorus olitorius genome sequencing.</title>
        <authorList>
            <person name="Alam M."/>
            <person name="Haque M.S."/>
            <person name="Islam M.S."/>
            <person name="Emdad E.M."/>
            <person name="Islam M.M."/>
            <person name="Ahmed B."/>
            <person name="Halim A."/>
            <person name="Hossen Q.M.M."/>
            <person name="Hossain M.Z."/>
            <person name="Ahmed R."/>
            <person name="Khan M.M."/>
            <person name="Islam R."/>
            <person name="Rashid M.M."/>
            <person name="Khan S.A."/>
            <person name="Rahman M.S."/>
            <person name="Alam M."/>
            <person name="Yahiya A.S."/>
            <person name="Khan M.S."/>
            <person name="Azam M.S."/>
            <person name="Haque T."/>
            <person name="Lashkar M.Z.H."/>
            <person name="Akhand A.I."/>
            <person name="Morshed G."/>
            <person name="Roy S."/>
            <person name="Uddin K.S."/>
            <person name="Rabeya T."/>
            <person name="Hossain A.S."/>
            <person name="Chowdhury A."/>
            <person name="Snigdha A.R."/>
            <person name="Mortoza M.S."/>
            <person name="Matin S.A."/>
            <person name="Hoque S.M.E."/>
            <person name="Islam M.K."/>
            <person name="Roy D.K."/>
            <person name="Haider R."/>
            <person name="Moosa M.M."/>
            <person name="Elias S.M."/>
            <person name="Hasan A.M."/>
            <person name="Jahan S."/>
            <person name="Shafiuddin M."/>
            <person name="Mahmood N."/>
            <person name="Shommy N.S."/>
        </authorList>
    </citation>
    <scope>NUCLEOTIDE SEQUENCE [LARGE SCALE GENOMIC DNA]</scope>
    <source>
        <strain evidence="2">cv. O-4</strain>
    </source>
</reference>
<name>A0A1R3K0E3_9ROSI</name>
<proteinExistence type="predicted"/>
<dbReference type="Proteomes" id="UP000187203">
    <property type="component" value="Unassembled WGS sequence"/>
</dbReference>
<gene>
    <name evidence="1" type="ORF">COLO4_12567</name>
</gene>
<keyword evidence="2" id="KW-1185">Reference proteome</keyword>